<dbReference type="FunFam" id="2.30.38.10:FF:000003">
    <property type="entry name" value="Vibriobactin-specific 2,3-dihydroxybenzoate-AMP ligase"/>
    <property type="match status" value="1"/>
</dbReference>
<dbReference type="PROSITE" id="PS00455">
    <property type="entry name" value="AMP_BINDING"/>
    <property type="match status" value="1"/>
</dbReference>
<gene>
    <name evidence="5" type="ORF">EV675_2506</name>
</gene>
<dbReference type="PANTHER" id="PTHR43767">
    <property type="entry name" value="LONG-CHAIN-FATTY-ACID--COA LIGASE"/>
    <property type="match status" value="1"/>
</dbReference>
<comment type="caution">
    <text evidence="5">The sequence shown here is derived from an EMBL/GenBank/DDBJ whole genome shotgun (WGS) entry which is preliminary data.</text>
</comment>
<dbReference type="Gene3D" id="3.40.50.12780">
    <property type="entry name" value="N-terminal domain of ligase-like"/>
    <property type="match status" value="1"/>
</dbReference>
<protein>
    <submittedName>
        <fullName evidence="5">2,3-dihydroxybenzoate-AMP ligase</fullName>
    </submittedName>
</protein>
<evidence type="ECO:0000259" key="4">
    <source>
        <dbReference type="Pfam" id="PF13193"/>
    </source>
</evidence>
<feature type="domain" description="AMP-binding enzyme C-terminal" evidence="4">
    <location>
        <begin position="453"/>
        <end position="529"/>
    </location>
</feature>
<dbReference type="Pfam" id="PF13193">
    <property type="entry name" value="AMP-binding_C"/>
    <property type="match status" value="1"/>
</dbReference>
<dbReference type="InterPro" id="IPR045851">
    <property type="entry name" value="AMP-bd_C_sf"/>
</dbReference>
<dbReference type="OrthoDB" id="9766486at2"/>
<evidence type="ECO:0000259" key="3">
    <source>
        <dbReference type="Pfam" id="PF00501"/>
    </source>
</evidence>
<reference evidence="5 6" key="1">
    <citation type="submission" date="2019-02" db="EMBL/GenBank/DDBJ databases">
        <title>Genomic Encyclopedia of Type Strains, Phase IV (KMG-IV): sequencing the most valuable type-strain genomes for metagenomic binning, comparative biology and taxonomic classification.</title>
        <authorList>
            <person name="Goeker M."/>
        </authorList>
    </citation>
    <scope>NUCLEOTIDE SEQUENCE [LARGE SCALE GENOMIC DNA]</scope>
    <source>
        <strain evidence="5 6">K24</strain>
    </source>
</reference>
<evidence type="ECO:0000313" key="6">
    <source>
        <dbReference type="Proteomes" id="UP000292445"/>
    </source>
</evidence>
<dbReference type="InterPro" id="IPR025110">
    <property type="entry name" value="AMP-bd_C"/>
</dbReference>
<dbReference type="PANTHER" id="PTHR43767:SF1">
    <property type="entry name" value="NONRIBOSOMAL PEPTIDE SYNTHASE PES1 (EUROFUNG)-RELATED"/>
    <property type="match status" value="1"/>
</dbReference>
<keyword evidence="2 5" id="KW-0436">Ligase</keyword>
<name>A0A4Q7NMN7_9BURK</name>
<dbReference type="RefSeq" id="WP_130357554.1">
    <property type="nucleotide sequence ID" value="NZ_SGXC01000001.1"/>
</dbReference>
<evidence type="ECO:0000313" key="5">
    <source>
        <dbReference type="EMBL" id="RZS86464.1"/>
    </source>
</evidence>
<keyword evidence="6" id="KW-1185">Reference proteome</keyword>
<dbReference type="InterPro" id="IPR042099">
    <property type="entry name" value="ANL_N_sf"/>
</dbReference>
<dbReference type="AlphaFoldDB" id="A0A4Q7NMN7"/>
<dbReference type="InterPro" id="IPR050237">
    <property type="entry name" value="ATP-dep_AMP-bd_enzyme"/>
</dbReference>
<feature type="domain" description="AMP-dependent synthetase/ligase" evidence="3">
    <location>
        <begin position="33"/>
        <end position="402"/>
    </location>
</feature>
<dbReference type="EMBL" id="SGXC01000001">
    <property type="protein sequence ID" value="RZS86464.1"/>
    <property type="molecule type" value="Genomic_DNA"/>
</dbReference>
<dbReference type="GO" id="GO:0016878">
    <property type="term" value="F:acid-thiol ligase activity"/>
    <property type="evidence" value="ECO:0007669"/>
    <property type="project" value="UniProtKB-ARBA"/>
</dbReference>
<sequence length="546" mass="60604">MLEGFVPFPPEFARRYRERGYWQDRSLAQEFAQVFARYADRVALIDGDRSHTYADLDRLSDNLALHLLALGLRPLDRVVPTLPNVAEFVILYFALQKIGAIPIAALVTHRYQEISQFVGLSQARCCVYPVSQGDFVFGPVVDRIQHENECLRLRLVLGPAGPGEHSLAELIETPAPGDRAALRDIRIDPEDPCIFQLSGGTTGIPKLIPRTSNDYAYNSKVAAEVTRVDGDSVLLLVLPIAHNLPLACPGIQGFLLNGARVVLHANTRPAEMFALIEKHRVTHLKVVPALLIRLINDPDIGRYDLSSLRLIQSGGQRMQPEVRSRTRRLIPTALVQENFGMSEGVLMFVRHDDPEDVLMETCGRPVCPDDEVRLIDDEGREVGPGEVGELSCRGPYTLRGYFGVPEYNARQFTPDGFYRSGDLMRRHPSGNYIVEGRKKDLINRGGEKISAEEIENLILMHPAVQNVACVPMPDPDMGERMCACVVLRAGASLTLPELVAFLKAREIAKFKLPERLEVLDDFPVSTFGKVSKKSLAEMVTARAAAA</sequence>
<dbReference type="Gene3D" id="3.30.300.30">
    <property type="match status" value="1"/>
</dbReference>
<dbReference type="InterPro" id="IPR020845">
    <property type="entry name" value="AMP-binding_CS"/>
</dbReference>
<dbReference type="Proteomes" id="UP000292445">
    <property type="component" value="Unassembled WGS sequence"/>
</dbReference>
<proteinExistence type="predicted"/>
<organism evidence="5 6">
    <name type="scientific">Pigmentiphaga kullae</name>
    <dbReference type="NCBI Taxonomy" id="151784"/>
    <lineage>
        <taxon>Bacteria</taxon>
        <taxon>Pseudomonadati</taxon>
        <taxon>Pseudomonadota</taxon>
        <taxon>Betaproteobacteria</taxon>
        <taxon>Burkholderiales</taxon>
        <taxon>Alcaligenaceae</taxon>
        <taxon>Pigmentiphaga</taxon>
    </lineage>
</organism>
<dbReference type="Pfam" id="PF00501">
    <property type="entry name" value="AMP-binding"/>
    <property type="match status" value="1"/>
</dbReference>
<dbReference type="InterPro" id="IPR000873">
    <property type="entry name" value="AMP-dep_synth/lig_dom"/>
</dbReference>
<accession>A0A4Q7NMN7</accession>
<dbReference type="SUPFAM" id="SSF56801">
    <property type="entry name" value="Acetyl-CoA synthetase-like"/>
    <property type="match status" value="1"/>
</dbReference>
<evidence type="ECO:0000256" key="1">
    <source>
        <dbReference type="ARBA" id="ARBA00004924"/>
    </source>
</evidence>
<evidence type="ECO:0000256" key="2">
    <source>
        <dbReference type="ARBA" id="ARBA00022598"/>
    </source>
</evidence>
<comment type="pathway">
    <text evidence="1">Siderophore biosynthesis.</text>
</comment>